<sequence>MEIEIPKSQKIDTEELSPWISYKKFIDDKTIGYYCVRDQVVIAYKKAYIQDKWDHEKSLINSRLTSYYETVIIELEIPKKSIIVKPKSFKTSGYRTNMAIVRDIFRLKNSQSITESRIFPNIVCFSKYNFGYVYEIGQGAIPSERLETDLDNPLGPGIYFWLDEEKAIEC</sequence>
<accession>A0A0G2Y5D3</accession>
<dbReference type="Proteomes" id="UP000241474">
    <property type="component" value="Segment"/>
</dbReference>
<evidence type="ECO:0000313" key="1">
    <source>
        <dbReference type="EMBL" id="AKI78987.1"/>
    </source>
</evidence>
<evidence type="ECO:0000313" key="2">
    <source>
        <dbReference type="Proteomes" id="UP000241474"/>
    </source>
</evidence>
<organism evidence="1 2">
    <name type="scientific">Acanthamoeba polyphaga mimivirus</name>
    <name type="common">APMV</name>
    <dbReference type="NCBI Taxonomy" id="212035"/>
    <lineage>
        <taxon>Viruses</taxon>
        <taxon>Varidnaviria</taxon>
        <taxon>Bamfordvirae</taxon>
        <taxon>Nucleocytoviricota</taxon>
        <taxon>Megaviricetes</taxon>
        <taxon>Imitervirales</taxon>
        <taxon>Mimiviridae</taxon>
        <taxon>Megamimivirinae</taxon>
        <taxon>Mimivirus</taxon>
        <taxon>Mimivirus bradfordmassiliense</taxon>
    </lineage>
</organism>
<name>A0A0G2Y5D3_MIMIV</name>
<proteinExistence type="predicted"/>
<dbReference type="EMBL" id="KM982401">
    <property type="protein sequence ID" value="AKI78987.1"/>
    <property type="molecule type" value="Genomic_DNA"/>
</dbReference>
<reference evidence="1 2" key="1">
    <citation type="submission" date="2014-10" db="EMBL/GenBank/DDBJ databases">
        <title>Pan-genome analysis of Brazilian lineage A amoebal mimiviruses.</title>
        <authorList>
            <person name="Assis F.L."/>
            <person name="Abrahao J.S."/>
            <person name="Kroon E.G."/>
            <person name="Dornas F.P."/>
            <person name="Andrade K.R."/>
            <person name="Borato P.V.M."/>
            <person name="Pilotto M.R."/>
            <person name="Benamar S."/>
            <person name="LaScola B."/>
            <person name="Colson P."/>
        </authorList>
    </citation>
    <scope>NUCLEOTIDE SEQUENCE [LARGE SCALE GENOMIC DNA]</scope>
    <source>
        <strain evidence="1 2">Oyster</strain>
    </source>
</reference>
<protein>
    <submittedName>
        <fullName evidence="1">Uncharacterized protein</fullName>
    </submittedName>
</protein>
<organismHost>
    <name type="scientific">Acanthamoeba polyphaga</name>
    <name type="common">Amoeba</name>
    <dbReference type="NCBI Taxonomy" id="5757"/>
</organismHost>